<dbReference type="PANTHER" id="PTHR44688">
    <property type="entry name" value="DNA-BINDING TRANSCRIPTIONAL ACTIVATOR DEVR_DOSR"/>
    <property type="match status" value="1"/>
</dbReference>
<dbReference type="SUPFAM" id="SSF46894">
    <property type="entry name" value="C-terminal effector domain of the bipartite response regulators"/>
    <property type="match status" value="1"/>
</dbReference>
<evidence type="ECO:0000313" key="5">
    <source>
        <dbReference type="EMBL" id="SOD99847.1"/>
    </source>
</evidence>
<gene>
    <name evidence="5" type="ORF">SAMN05421508_11035</name>
</gene>
<dbReference type="Pfam" id="PF00196">
    <property type="entry name" value="GerE"/>
    <property type="match status" value="1"/>
</dbReference>
<dbReference type="Proteomes" id="UP000219621">
    <property type="component" value="Unassembled WGS sequence"/>
</dbReference>
<evidence type="ECO:0000256" key="1">
    <source>
        <dbReference type="ARBA" id="ARBA00023015"/>
    </source>
</evidence>
<keyword evidence="1" id="KW-0805">Transcription regulation</keyword>
<dbReference type="GO" id="GO:0003677">
    <property type="term" value="F:DNA binding"/>
    <property type="evidence" value="ECO:0007669"/>
    <property type="project" value="UniProtKB-KW"/>
</dbReference>
<dbReference type="PANTHER" id="PTHR44688:SF16">
    <property type="entry name" value="DNA-BINDING TRANSCRIPTIONAL ACTIVATOR DEVR_DOSR"/>
    <property type="match status" value="1"/>
</dbReference>
<feature type="domain" description="HTH luxR-type" evidence="4">
    <location>
        <begin position="136"/>
        <end position="201"/>
    </location>
</feature>
<evidence type="ECO:0000259" key="4">
    <source>
        <dbReference type="PROSITE" id="PS50043"/>
    </source>
</evidence>
<reference evidence="5 6" key="1">
    <citation type="submission" date="2017-09" db="EMBL/GenBank/DDBJ databases">
        <authorList>
            <person name="Ehlers B."/>
            <person name="Leendertz F.H."/>
        </authorList>
    </citation>
    <scope>NUCLEOTIDE SEQUENCE [LARGE SCALE GENOMIC DNA]</scope>
    <source>
        <strain evidence="5 6">USBA 140</strain>
    </source>
</reference>
<evidence type="ECO:0000313" key="6">
    <source>
        <dbReference type="Proteomes" id="UP000219621"/>
    </source>
</evidence>
<dbReference type="SMART" id="SM00421">
    <property type="entry name" value="HTH_LUXR"/>
    <property type="match status" value="1"/>
</dbReference>
<dbReference type="Gene3D" id="1.10.10.10">
    <property type="entry name" value="Winged helix-like DNA-binding domain superfamily/Winged helix DNA-binding domain"/>
    <property type="match status" value="1"/>
</dbReference>
<dbReference type="PROSITE" id="PS50043">
    <property type="entry name" value="HTH_LUXR_2"/>
    <property type="match status" value="1"/>
</dbReference>
<evidence type="ECO:0000256" key="3">
    <source>
        <dbReference type="ARBA" id="ARBA00023163"/>
    </source>
</evidence>
<keyword evidence="6" id="KW-1185">Reference proteome</keyword>
<dbReference type="InterPro" id="IPR000792">
    <property type="entry name" value="Tscrpt_reg_LuxR_C"/>
</dbReference>
<sequence length="209" mass="22868">MLREATSRWLACGGAAEPTREALRALDLPADGLTNLYGLDLTAENPLGFAARIVEQSFDMQGSLETLGDYPDREYILDSVAPHYAAARDEATAALWRVRTMIQRRYAVYDRLILPSPDGRACLSVSRVRLLVEDAVMPDAPDLTARERQCLGLLASGLTVKEMAHALGLSPRTVEKHVESLKRRFGARTTAQAVARALLADMACADEGR</sequence>
<protein>
    <submittedName>
        <fullName evidence="5">Regulatory protein, luxR family</fullName>
    </submittedName>
</protein>
<evidence type="ECO:0000256" key="2">
    <source>
        <dbReference type="ARBA" id="ARBA00023125"/>
    </source>
</evidence>
<dbReference type="InterPro" id="IPR016032">
    <property type="entry name" value="Sig_transdc_resp-reg_C-effctor"/>
</dbReference>
<dbReference type="AlphaFoldDB" id="A0A286GWC0"/>
<name>A0A286GWC0_9PROT</name>
<dbReference type="CDD" id="cd06170">
    <property type="entry name" value="LuxR_C_like"/>
    <property type="match status" value="1"/>
</dbReference>
<keyword evidence="3" id="KW-0804">Transcription</keyword>
<keyword evidence="2" id="KW-0238">DNA-binding</keyword>
<dbReference type="InterPro" id="IPR036388">
    <property type="entry name" value="WH-like_DNA-bd_sf"/>
</dbReference>
<accession>A0A286GWC0</accession>
<organism evidence="5 6">
    <name type="scientific">Caenispirillum bisanense</name>
    <dbReference type="NCBI Taxonomy" id="414052"/>
    <lineage>
        <taxon>Bacteria</taxon>
        <taxon>Pseudomonadati</taxon>
        <taxon>Pseudomonadota</taxon>
        <taxon>Alphaproteobacteria</taxon>
        <taxon>Rhodospirillales</taxon>
        <taxon>Novispirillaceae</taxon>
        <taxon>Caenispirillum</taxon>
    </lineage>
</organism>
<dbReference type="PRINTS" id="PR00038">
    <property type="entry name" value="HTHLUXR"/>
</dbReference>
<dbReference type="EMBL" id="OCNJ01000010">
    <property type="protein sequence ID" value="SOD99847.1"/>
    <property type="molecule type" value="Genomic_DNA"/>
</dbReference>
<proteinExistence type="predicted"/>
<dbReference type="GO" id="GO:0006355">
    <property type="term" value="P:regulation of DNA-templated transcription"/>
    <property type="evidence" value="ECO:0007669"/>
    <property type="project" value="InterPro"/>
</dbReference>